<evidence type="ECO:0000313" key="3">
    <source>
        <dbReference type="EMBL" id="QEK11086.1"/>
    </source>
</evidence>
<keyword evidence="2" id="KW-0812">Transmembrane</keyword>
<dbReference type="Proteomes" id="UP000324646">
    <property type="component" value="Chromosome"/>
</dbReference>
<feature type="transmembrane region" description="Helical" evidence="2">
    <location>
        <begin position="12"/>
        <end position="31"/>
    </location>
</feature>
<dbReference type="RefSeq" id="WP_148808161.1">
    <property type="nucleotide sequence ID" value="NZ_CP042243.1"/>
</dbReference>
<keyword evidence="4" id="KW-1185">Reference proteome</keyword>
<dbReference type="EMBL" id="CP042243">
    <property type="protein sequence ID" value="QEK11086.1"/>
    <property type="molecule type" value="Genomic_DNA"/>
</dbReference>
<keyword evidence="2" id="KW-0472">Membrane</keyword>
<proteinExistence type="predicted"/>
<feature type="coiled-coil region" evidence="1">
    <location>
        <begin position="30"/>
        <end position="64"/>
    </location>
</feature>
<dbReference type="Pfam" id="PF04977">
    <property type="entry name" value="DivIC"/>
    <property type="match status" value="1"/>
</dbReference>
<evidence type="ECO:0000256" key="2">
    <source>
        <dbReference type="SAM" id="Phobius"/>
    </source>
</evidence>
<dbReference type="InterPro" id="IPR007060">
    <property type="entry name" value="FtsL/DivIC"/>
</dbReference>
<dbReference type="KEGG" id="crs:FQB35_01165"/>
<evidence type="ECO:0000313" key="4">
    <source>
        <dbReference type="Proteomes" id="UP000324646"/>
    </source>
</evidence>
<protein>
    <submittedName>
        <fullName evidence="3">Septum formation initiator family protein</fullName>
    </submittedName>
</protein>
<sequence length="105" mass="12666">MSKKKKASKKKNKIFYIIVLLIGLYVSWILINQQIELRELKRQEEALNIKISELKKEEAHLEEEKKLGNDPKFIEKVARERLKMVKPNEIIYIDINKPKYNQEKW</sequence>
<organism evidence="3 4">
    <name type="scientific">Crassaminicella thermophila</name>
    <dbReference type="NCBI Taxonomy" id="2599308"/>
    <lineage>
        <taxon>Bacteria</taxon>
        <taxon>Bacillati</taxon>
        <taxon>Bacillota</taxon>
        <taxon>Clostridia</taxon>
        <taxon>Eubacteriales</taxon>
        <taxon>Clostridiaceae</taxon>
        <taxon>Crassaminicella</taxon>
    </lineage>
</organism>
<gene>
    <name evidence="3" type="ORF">FQB35_01165</name>
</gene>
<dbReference type="AlphaFoldDB" id="A0A5C0SBM8"/>
<evidence type="ECO:0000256" key="1">
    <source>
        <dbReference type="SAM" id="Coils"/>
    </source>
</evidence>
<reference evidence="3 4" key="1">
    <citation type="submission" date="2019-07" db="EMBL/GenBank/DDBJ databases">
        <title>Complete genome of Crassaminicella thermophila SY095.</title>
        <authorList>
            <person name="Li X."/>
        </authorList>
    </citation>
    <scope>NUCLEOTIDE SEQUENCE [LARGE SCALE GENOMIC DNA]</scope>
    <source>
        <strain evidence="3 4">SY095</strain>
    </source>
</reference>
<name>A0A5C0SBM8_CRATE</name>
<keyword evidence="1" id="KW-0175">Coiled coil</keyword>
<dbReference type="OrthoDB" id="14319at2"/>
<accession>A0A5C0SBM8</accession>
<keyword evidence="2" id="KW-1133">Transmembrane helix</keyword>